<keyword evidence="4" id="KW-0812">Transmembrane</keyword>
<evidence type="ECO:0000256" key="2">
    <source>
        <dbReference type="ARBA" id="ARBA00007783"/>
    </source>
</evidence>
<dbReference type="OrthoDB" id="7835223at2"/>
<feature type="transmembrane region" description="Helical" evidence="4">
    <location>
        <begin position="240"/>
        <end position="260"/>
    </location>
</feature>
<organism evidence="5 6">
    <name type="scientific">Tranquillimonas alkanivorans</name>
    <dbReference type="NCBI Taxonomy" id="441119"/>
    <lineage>
        <taxon>Bacteria</taxon>
        <taxon>Pseudomonadati</taxon>
        <taxon>Pseudomonadota</taxon>
        <taxon>Alphaproteobacteria</taxon>
        <taxon>Rhodobacterales</taxon>
        <taxon>Roseobacteraceae</taxon>
        <taxon>Tranquillimonas</taxon>
    </lineage>
</organism>
<protein>
    <submittedName>
        <fullName evidence="5">ABC-type polysaccharide/polyol phosphate export permease</fullName>
    </submittedName>
</protein>
<evidence type="ECO:0000256" key="3">
    <source>
        <dbReference type="ARBA" id="ARBA00022448"/>
    </source>
</evidence>
<dbReference type="AlphaFoldDB" id="A0A1I5LAK9"/>
<evidence type="ECO:0000313" key="5">
    <source>
        <dbReference type="EMBL" id="SFO94192.1"/>
    </source>
</evidence>
<gene>
    <name evidence="5" type="ORF">SAMN04488047_101549</name>
</gene>
<keyword evidence="4" id="KW-1133">Transmembrane helix</keyword>
<sequence length="273" mass="29982">MFEPRQPDSNLRSAAGLLDLIYHSTVRSIRRTHSNAVLAIAVNILQTVIFVFAFYVLFAVVGIRGSAIRGDFLLYIMSGVFLYMAHTRTVTAVVKSEGPASAMMKHAPMTTAVSISSAALGALYIQVLSMSLVLYVYHAAWGPVTIADPAGALGMVLLAWFSGVAVGMVFLALKPWFPTFVSMATTVYTRANMIASGKMFVANQLPGYMLAFFSWNPLFHTIDQARGFTFINYNPHNTSLLYPIWVSLALLMVGLMGEFYTRKHASASWSARQ</sequence>
<dbReference type="EMBL" id="FOXA01000001">
    <property type="protein sequence ID" value="SFO94192.1"/>
    <property type="molecule type" value="Genomic_DNA"/>
</dbReference>
<evidence type="ECO:0000313" key="6">
    <source>
        <dbReference type="Proteomes" id="UP000199356"/>
    </source>
</evidence>
<dbReference type="PANTHER" id="PTHR30413">
    <property type="entry name" value="INNER MEMBRANE TRANSPORT PERMEASE"/>
    <property type="match status" value="1"/>
</dbReference>
<dbReference type="GO" id="GO:0140359">
    <property type="term" value="F:ABC-type transporter activity"/>
    <property type="evidence" value="ECO:0007669"/>
    <property type="project" value="InterPro"/>
</dbReference>
<evidence type="ECO:0000256" key="4">
    <source>
        <dbReference type="SAM" id="Phobius"/>
    </source>
</evidence>
<proteinExistence type="inferred from homology"/>
<comment type="similarity">
    <text evidence="2">Belongs to the ABC-2 integral membrane protein family.</text>
</comment>
<feature type="transmembrane region" description="Helical" evidence="4">
    <location>
        <begin position="72"/>
        <end position="94"/>
    </location>
</feature>
<dbReference type="InterPro" id="IPR000412">
    <property type="entry name" value="ABC_2_transport"/>
</dbReference>
<evidence type="ECO:0000256" key="1">
    <source>
        <dbReference type="ARBA" id="ARBA00004429"/>
    </source>
</evidence>
<dbReference type="GO" id="GO:0015920">
    <property type="term" value="P:lipopolysaccharide transport"/>
    <property type="evidence" value="ECO:0007669"/>
    <property type="project" value="TreeGrafter"/>
</dbReference>
<feature type="transmembrane region" description="Helical" evidence="4">
    <location>
        <begin position="200"/>
        <end position="220"/>
    </location>
</feature>
<keyword evidence="4" id="KW-0472">Membrane</keyword>
<name>A0A1I5LAK9_9RHOB</name>
<dbReference type="RefSeq" id="WP_093417301.1">
    <property type="nucleotide sequence ID" value="NZ_FOXA01000001.1"/>
</dbReference>
<dbReference type="STRING" id="441119.SAMN04488047_101549"/>
<keyword evidence="3" id="KW-0813">Transport</keyword>
<dbReference type="Proteomes" id="UP000199356">
    <property type="component" value="Unassembled WGS sequence"/>
</dbReference>
<feature type="transmembrane region" description="Helical" evidence="4">
    <location>
        <begin position="150"/>
        <end position="173"/>
    </location>
</feature>
<keyword evidence="6" id="KW-1185">Reference proteome</keyword>
<reference evidence="5 6" key="1">
    <citation type="submission" date="2016-10" db="EMBL/GenBank/DDBJ databases">
        <authorList>
            <person name="de Groot N.N."/>
        </authorList>
    </citation>
    <scope>NUCLEOTIDE SEQUENCE [LARGE SCALE GENOMIC DNA]</scope>
    <source>
        <strain evidence="5 6">DSM 19547</strain>
    </source>
</reference>
<feature type="transmembrane region" description="Helical" evidence="4">
    <location>
        <begin position="36"/>
        <end position="60"/>
    </location>
</feature>
<dbReference type="PANTHER" id="PTHR30413:SF8">
    <property type="entry name" value="TRANSPORT PERMEASE PROTEIN"/>
    <property type="match status" value="1"/>
</dbReference>
<dbReference type="PRINTS" id="PR00164">
    <property type="entry name" value="ABC2TRNSPORT"/>
</dbReference>
<dbReference type="GO" id="GO:0043190">
    <property type="term" value="C:ATP-binding cassette (ABC) transporter complex"/>
    <property type="evidence" value="ECO:0007669"/>
    <property type="project" value="InterPro"/>
</dbReference>
<accession>A0A1I5LAK9</accession>
<comment type="subcellular location">
    <subcellularLocation>
        <location evidence="1">Cell inner membrane</location>
        <topology evidence="1">Multi-pass membrane protein</topology>
    </subcellularLocation>
</comment>
<feature type="transmembrane region" description="Helical" evidence="4">
    <location>
        <begin position="115"/>
        <end position="138"/>
    </location>
</feature>